<gene>
    <name evidence="1" type="ORF">BWLFYP14_01096</name>
</gene>
<name>A0A564WMQ2_9FIRM</name>
<dbReference type="GeneID" id="75080792"/>
<evidence type="ECO:0000313" key="2">
    <source>
        <dbReference type="Proteomes" id="UP000366766"/>
    </source>
</evidence>
<proteinExistence type="predicted"/>
<protein>
    <submittedName>
        <fullName evidence="1">Uncharacterized protein</fullName>
    </submittedName>
</protein>
<reference evidence="1 2" key="1">
    <citation type="submission" date="2019-07" db="EMBL/GenBank/DDBJ databases">
        <authorList>
            <person name="Chang H.-W."/>
            <person name="Raman A."/>
            <person name="Venkatesh S."/>
            <person name="Gehrig J."/>
        </authorList>
    </citation>
    <scope>NUCLEOTIDE SEQUENCE [LARGE SCALE GENOMIC DNA]</scope>
    <source>
        <strain evidence="1">Blautia_wexlerae_LFYP_14</strain>
    </source>
</reference>
<dbReference type="EMBL" id="CABHOF010000030">
    <property type="protein sequence ID" value="VUX63738.1"/>
    <property type="molecule type" value="Genomic_DNA"/>
</dbReference>
<organism evidence="1 2">
    <name type="scientific">Blautia wexlerae</name>
    <dbReference type="NCBI Taxonomy" id="418240"/>
    <lineage>
        <taxon>Bacteria</taxon>
        <taxon>Bacillati</taxon>
        <taxon>Bacillota</taxon>
        <taxon>Clostridia</taxon>
        <taxon>Lachnospirales</taxon>
        <taxon>Lachnospiraceae</taxon>
        <taxon>Blautia</taxon>
    </lineage>
</organism>
<keyword evidence="2" id="KW-1185">Reference proteome</keyword>
<evidence type="ECO:0000313" key="1">
    <source>
        <dbReference type="EMBL" id="VUX63738.1"/>
    </source>
</evidence>
<sequence>MVNDVEFIINFARAKEAVQRLATTDKVEYFGNLIRNGYLQGKHIDGSIFDEYIHILNTMSYREIQYLVEYKKYCEDSSKRGKSTKHINGRTYSNKYESFCNEYSKQIKVSPGEVDYVFLHIKQTGFIEEEFETESGDVDENDNTFDSLDVESKGYYITKEFLDFYEMVLKRNKNNG</sequence>
<dbReference type="RefSeq" id="WP_025581241.1">
    <property type="nucleotide sequence ID" value="NZ_WWVI01000004.1"/>
</dbReference>
<accession>A0A564WMQ2</accession>
<dbReference type="Proteomes" id="UP000366766">
    <property type="component" value="Unassembled WGS sequence"/>
</dbReference>
<dbReference type="AlphaFoldDB" id="A0A564WMQ2"/>